<dbReference type="InterPro" id="IPR001789">
    <property type="entry name" value="Sig_transdc_resp-reg_receiver"/>
</dbReference>
<dbReference type="GO" id="GO:0043565">
    <property type="term" value="F:sequence-specific DNA binding"/>
    <property type="evidence" value="ECO:0007669"/>
    <property type="project" value="InterPro"/>
</dbReference>
<keyword evidence="8" id="KW-1185">Reference proteome</keyword>
<name>A0A554A2D8_9BACI</name>
<dbReference type="OrthoDB" id="247151at2"/>
<evidence type="ECO:0000256" key="1">
    <source>
        <dbReference type="ARBA" id="ARBA00023015"/>
    </source>
</evidence>
<dbReference type="SUPFAM" id="SSF52172">
    <property type="entry name" value="CheY-like"/>
    <property type="match status" value="1"/>
</dbReference>
<feature type="domain" description="HTH araC/xylS-type" evidence="5">
    <location>
        <begin position="436"/>
        <end position="534"/>
    </location>
</feature>
<dbReference type="InterPro" id="IPR018060">
    <property type="entry name" value="HTH_AraC"/>
</dbReference>
<dbReference type="SUPFAM" id="SSF46689">
    <property type="entry name" value="Homeodomain-like"/>
    <property type="match status" value="2"/>
</dbReference>
<gene>
    <name evidence="7" type="ORF">FN960_04935</name>
</gene>
<accession>A0A554A2D8</accession>
<dbReference type="InterPro" id="IPR011006">
    <property type="entry name" value="CheY-like_superfamily"/>
</dbReference>
<dbReference type="AlphaFoldDB" id="A0A554A2D8"/>
<dbReference type="Pfam" id="PF12833">
    <property type="entry name" value="HTH_18"/>
    <property type="match status" value="1"/>
</dbReference>
<dbReference type="InterPro" id="IPR020449">
    <property type="entry name" value="Tscrpt_reg_AraC-type_HTH"/>
</dbReference>
<keyword evidence="3" id="KW-0804">Transcription</keyword>
<dbReference type="PROSITE" id="PS01124">
    <property type="entry name" value="HTH_ARAC_FAMILY_2"/>
    <property type="match status" value="1"/>
</dbReference>
<dbReference type="SMART" id="SM00448">
    <property type="entry name" value="REC"/>
    <property type="match status" value="1"/>
</dbReference>
<feature type="domain" description="Response regulatory" evidence="6">
    <location>
        <begin position="3"/>
        <end position="120"/>
    </location>
</feature>
<dbReference type="InterPro" id="IPR009057">
    <property type="entry name" value="Homeodomain-like_sf"/>
</dbReference>
<dbReference type="GO" id="GO:0003700">
    <property type="term" value="F:DNA-binding transcription factor activity"/>
    <property type="evidence" value="ECO:0007669"/>
    <property type="project" value="InterPro"/>
</dbReference>
<evidence type="ECO:0000313" key="8">
    <source>
        <dbReference type="Proteomes" id="UP000318521"/>
    </source>
</evidence>
<evidence type="ECO:0000259" key="6">
    <source>
        <dbReference type="PROSITE" id="PS50110"/>
    </source>
</evidence>
<dbReference type="PANTHER" id="PTHR43280:SF28">
    <property type="entry name" value="HTH-TYPE TRANSCRIPTIONAL ACTIVATOR RHAS"/>
    <property type="match status" value="1"/>
</dbReference>
<dbReference type="PROSITE" id="PS50110">
    <property type="entry name" value="RESPONSE_REGULATORY"/>
    <property type="match status" value="1"/>
</dbReference>
<evidence type="ECO:0000259" key="5">
    <source>
        <dbReference type="PROSITE" id="PS01124"/>
    </source>
</evidence>
<dbReference type="PANTHER" id="PTHR43280">
    <property type="entry name" value="ARAC-FAMILY TRANSCRIPTIONAL REGULATOR"/>
    <property type="match status" value="1"/>
</dbReference>
<evidence type="ECO:0000256" key="3">
    <source>
        <dbReference type="ARBA" id="ARBA00023163"/>
    </source>
</evidence>
<dbReference type="CDD" id="cd17536">
    <property type="entry name" value="REC_YesN-like"/>
    <property type="match status" value="1"/>
</dbReference>
<proteinExistence type="predicted"/>
<sequence>MFRLLIVDDEEIITDALYDVFCQLMPEQLDVCKAYSGEEALDWLSRTRIDIVLTDISMPGLCGLKLVERIQDYWPRCKVIFLTGYNNFEYIYQAMQMNHVRYLLKTEGFEKVTETVKKVIKEIKQNHLDQYLVEQTKEQKLAYELMAQGDFMRHVLKKSKLICDSSLGLTNEFKQLNIRLNPMEDIYLVLAKVDYSPETTYTERSNMLYRVRLIWDHHLSKQLDSIGIVDRYGGIVWFIQPKRYNQDQINQLVKYMEGSLELIQEECSDSLDLKIHFTISTELSKWEDITQKYEKLRQSQLLKVGDDYREILKEYVEAEQDIKRGFNSNQKVELLTSHLEANREKEFFDEVKEVQSYAEDRNYSQQMEAYFSIALVLHSFINLNGLHKKITNAEKLLKMEEHSYMNEGYSYLNKVARDIFRLKRTENRDRAAVVIDRISNYIEEHLSEDLSLVRLAEIHFFNPSYLSHLFKQERGINLSEHIDKCRVRRAKELLQDGNLKIREVSKLVGYHTAHSFTRFFKKTTGMTPKEYREVLSQKL</sequence>
<evidence type="ECO:0000256" key="2">
    <source>
        <dbReference type="ARBA" id="ARBA00023125"/>
    </source>
</evidence>
<organism evidence="7 8">
    <name type="scientific">Alkalicoccobacillus porphyridii</name>
    <dbReference type="NCBI Taxonomy" id="2597270"/>
    <lineage>
        <taxon>Bacteria</taxon>
        <taxon>Bacillati</taxon>
        <taxon>Bacillota</taxon>
        <taxon>Bacilli</taxon>
        <taxon>Bacillales</taxon>
        <taxon>Bacillaceae</taxon>
        <taxon>Alkalicoccobacillus</taxon>
    </lineage>
</organism>
<dbReference type="Pfam" id="PF00072">
    <property type="entry name" value="Response_reg"/>
    <property type="match status" value="1"/>
</dbReference>
<dbReference type="RefSeq" id="WP_143847476.1">
    <property type="nucleotide sequence ID" value="NZ_VLXZ01000002.1"/>
</dbReference>
<dbReference type="GO" id="GO:0000160">
    <property type="term" value="P:phosphorelay signal transduction system"/>
    <property type="evidence" value="ECO:0007669"/>
    <property type="project" value="InterPro"/>
</dbReference>
<dbReference type="Proteomes" id="UP000318521">
    <property type="component" value="Unassembled WGS sequence"/>
</dbReference>
<dbReference type="EMBL" id="VLXZ01000002">
    <property type="protein sequence ID" value="TSB47857.1"/>
    <property type="molecule type" value="Genomic_DNA"/>
</dbReference>
<evidence type="ECO:0000256" key="4">
    <source>
        <dbReference type="PROSITE-ProRule" id="PRU00169"/>
    </source>
</evidence>
<keyword evidence="2" id="KW-0238">DNA-binding</keyword>
<keyword evidence="4" id="KW-0597">Phosphoprotein</keyword>
<reference evidence="7 8" key="1">
    <citation type="submission" date="2019-07" db="EMBL/GenBank/DDBJ databases">
        <authorList>
            <person name="Park Y.J."/>
            <person name="Jeong S.E."/>
            <person name="Jung H.S."/>
        </authorList>
    </citation>
    <scope>NUCLEOTIDE SEQUENCE [LARGE SCALE GENOMIC DNA]</scope>
    <source>
        <strain evidence="8">P16(2019)</strain>
    </source>
</reference>
<dbReference type="PRINTS" id="PR00032">
    <property type="entry name" value="HTHARAC"/>
</dbReference>
<dbReference type="Gene3D" id="3.40.50.2300">
    <property type="match status" value="1"/>
</dbReference>
<dbReference type="Gene3D" id="1.10.10.60">
    <property type="entry name" value="Homeodomain-like"/>
    <property type="match status" value="2"/>
</dbReference>
<keyword evidence="1" id="KW-0805">Transcription regulation</keyword>
<protein>
    <submittedName>
        <fullName evidence="7">Response regulator</fullName>
    </submittedName>
</protein>
<evidence type="ECO:0000313" key="7">
    <source>
        <dbReference type="EMBL" id="TSB47857.1"/>
    </source>
</evidence>
<feature type="modified residue" description="4-aspartylphosphate" evidence="4">
    <location>
        <position position="55"/>
    </location>
</feature>
<dbReference type="SMART" id="SM00342">
    <property type="entry name" value="HTH_ARAC"/>
    <property type="match status" value="1"/>
</dbReference>
<comment type="caution">
    <text evidence="7">The sequence shown here is derived from an EMBL/GenBank/DDBJ whole genome shotgun (WGS) entry which is preliminary data.</text>
</comment>